<dbReference type="EMBL" id="MG925343">
    <property type="protein sequence ID" value="AVJ49796.1"/>
    <property type="molecule type" value="Genomic_DNA"/>
</dbReference>
<reference evidence="1 2" key="1">
    <citation type="submission" date="2018-02" db="EMBL/GenBank/DDBJ databases">
        <authorList>
            <person name="Ashman T.L."/>
            <person name="Iles K.S."/>
            <person name="Zack K.M."/>
            <person name="Garlena R.A."/>
            <person name="Russell D.A."/>
            <person name="Pope W.H."/>
            <person name="Jacobs-Sera D."/>
            <person name="Hatfull G.F."/>
        </authorList>
    </citation>
    <scope>NUCLEOTIDE SEQUENCE [LARGE SCALE GENOMIC DNA]</scope>
</reference>
<proteinExistence type="predicted"/>
<protein>
    <submittedName>
        <fullName evidence="1">Uncharacterized protein</fullName>
    </submittedName>
</protein>
<dbReference type="GeneID" id="40101030"/>
<gene>
    <name evidence="1" type="primary">49</name>
    <name evidence="1" type="ORF">PBI_GOLDEN_49</name>
</gene>
<dbReference type="Proteomes" id="UP000241292">
    <property type="component" value="Segment"/>
</dbReference>
<name>A0A2P1CEZ0_9CAUD</name>
<evidence type="ECO:0000313" key="2">
    <source>
        <dbReference type="Proteomes" id="UP000241292"/>
    </source>
</evidence>
<dbReference type="KEGG" id="vg:40101030"/>
<sequence length="67" mass="7135">MDIKQLLTSAITDQDSRVIHRLLNDAVELKAVTAQVATKLGHLADVMYTGTFAVRQAAAASALALVK</sequence>
<evidence type="ECO:0000313" key="1">
    <source>
        <dbReference type="EMBL" id="AVJ49796.1"/>
    </source>
</evidence>
<accession>A0A2P1CEZ0</accession>
<dbReference type="RefSeq" id="YP_009624190.1">
    <property type="nucleotide sequence ID" value="NC_042117.1"/>
</dbReference>
<keyword evidence="2" id="KW-1185">Reference proteome</keyword>
<organism evidence="1 2">
    <name type="scientific">Microbacterium phage Golden</name>
    <dbReference type="NCBI Taxonomy" id="2099624"/>
    <lineage>
        <taxon>Viruses</taxon>
        <taxon>Duplodnaviria</taxon>
        <taxon>Heunggongvirae</taxon>
        <taxon>Uroviricota</taxon>
        <taxon>Caudoviricetes</taxon>
        <taxon>Kojivirus</taxon>
        <taxon>Kojivirus golden</taxon>
    </lineage>
</organism>